<name>A0A0D1Y4Y5_EXOME</name>
<proteinExistence type="predicted"/>
<protein>
    <recommendedName>
        <fullName evidence="2">DUF7624 domain-containing protein</fullName>
    </recommendedName>
</protein>
<feature type="compositionally biased region" description="Basic and acidic residues" evidence="1">
    <location>
        <begin position="259"/>
        <end position="271"/>
    </location>
</feature>
<dbReference type="VEuPathDB" id="FungiDB:PV10_03356"/>
<feature type="compositionally biased region" description="Polar residues" evidence="1">
    <location>
        <begin position="38"/>
        <end position="56"/>
    </location>
</feature>
<feature type="compositionally biased region" description="Low complexity" evidence="1">
    <location>
        <begin position="688"/>
        <end position="707"/>
    </location>
</feature>
<feature type="compositionally biased region" description="Low complexity" evidence="1">
    <location>
        <begin position="233"/>
        <end position="245"/>
    </location>
</feature>
<dbReference type="AlphaFoldDB" id="A0A0D1Y4Y5"/>
<accession>A0A0D1Y4Y5</accession>
<feature type="compositionally biased region" description="Acidic residues" evidence="1">
    <location>
        <begin position="83"/>
        <end position="98"/>
    </location>
</feature>
<keyword evidence="4" id="KW-1185">Reference proteome</keyword>
<feature type="domain" description="DUF7624" evidence="2">
    <location>
        <begin position="716"/>
        <end position="848"/>
    </location>
</feature>
<dbReference type="EMBL" id="KN847521">
    <property type="protein sequence ID" value="KIV95736.1"/>
    <property type="molecule type" value="Genomic_DNA"/>
</dbReference>
<dbReference type="InterPro" id="IPR056041">
    <property type="entry name" value="DUF7624"/>
</dbReference>
<feature type="compositionally biased region" description="Basic and acidic residues" evidence="1">
    <location>
        <begin position="341"/>
        <end position="350"/>
    </location>
</feature>
<gene>
    <name evidence="3" type="ORF">PV10_03356</name>
</gene>
<reference evidence="3 4" key="1">
    <citation type="submission" date="2015-01" db="EMBL/GenBank/DDBJ databases">
        <title>The Genome Sequence of Exophiala mesophila CBS40295.</title>
        <authorList>
            <consortium name="The Broad Institute Genomics Platform"/>
            <person name="Cuomo C."/>
            <person name="de Hoog S."/>
            <person name="Gorbushina A."/>
            <person name="Stielow B."/>
            <person name="Teixiera M."/>
            <person name="Abouelleil A."/>
            <person name="Chapman S.B."/>
            <person name="Priest M."/>
            <person name="Young S.K."/>
            <person name="Wortman J."/>
            <person name="Nusbaum C."/>
            <person name="Birren B."/>
        </authorList>
    </citation>
    <scope>NUCLEOTIDE SEQUENCE [LARGE SCALE GENOMIC DNA]</scope>
    <source>
        <strain evidence="3 4">CBS 40295</strain>
    </source>
</reference>
<feature type="compositionally biased region" description="Polar residues" evidence="1">
    <location>
        <begin position="710"/>
        <end position="720"/>
    </location>
</feature>
<evidence type="ECO:0000313" key="3">
    <source>
        <dbReference type="EMBL" id="KIV95736.1"/>
    </source>
</evidence>
<dbReference type="OMA" id="ILACWEL"/>
<evidence type="ECO:0000256" key="1">
    <source>
        <dbReference type="SAM" id="MobiDB-lite"/>
    </source>
</evidence>
<feature type="region of interest" description="Disordered" evidence="1">
    <location>
        <begin position="662"/>
        <end position="721"/>
    </location>
</feature>
<sequence>MMAVRASVGLSPSGNPLISAFSPFNDHPESPMFVSASAKRSSLSNLEGRYSTSNSHLKAPPPSYITSPQDPVAPSPISSDVTQFEDVDGVAAEEEDEGTEKGSLAGDLANTIVDSNPPASLSSRDYRNETPLKVQVAPAADHQLRNRLEEEPQSAIYIPSSFGTFPKDQDSSKLEQNSLPSPPNDSEDDTSGREMPEEQDSTTEPPGGKNESGNISTGSTQSEKDADNERSRSSSFDSLASTSTTKQDPVPEPMTIQDPKQEPTPRKEGPPRGKRVAAAPLAIKKSKARDAAIPPSPLRTTLSSLNLHAWSTTPRAQTRHDFAPLSRPGSSLASIDEGDDTDHPSTEDDSNVRLDFMHHAEIESAALRNALSECWTLCNTLASLSYIHRTRMFSFSGQGDAQEQAWKSCWKLCQTLYNNKDETLTGSYGHNSAKPTLDLCRDFCQALFEVRVRTNEAADSVLRVSFELNNHLFNTHDRSLPEAFRERTLDFYITLCHRLMKQKSKTGEETDSLLEACWSLAEMLFSLRQNRREGKRPDSELLGSAIQACWELCDLFREGWTQIRPERGTPRPSQTTFTQAFNQAKRSGFVPLDDDGNPKTIPETPTTIFEDTITTISPEEAPIPNIYVIGAEAALRMSSTATSNNAPASISNQRNLTPSAMRSINSLHSPHPVPPAPTSANPGHRWTSNASAPMSAVSMSAASDGGAIPTSATSVSTVRTPSDDPTLILLKGLFIKAAIATNRGYTRQSSDPNLNSLPMFTKSLPDTAFGTQAWQMSLLETYRKAVANDSGFRNLGIAGSMAIERGQLNPVDVARAVRGMTDCVYGFGWLRDLYRFVFGYYIEEALKGPSRQLQAEAAGRRAARHPAASLAATIMGSGNTGAIGAGSRGDVSAVSSVSGNGSMVGFGGAGNAGGVSAGVATNTVSAASSNASGNASTGVVGTGGGAGGSGPSATVVKNRRTVSQ</sequence>
<feature type="compositionally biased region" description="Basic and acidic residues" evidence="1">
    <location>
        <begin position="222"/>
        <end position="232"/>
    </location>
</feature>
<feature type="compositionally biased region" description="Polar residues" evidence="1">
    <location>
        <begin position="211"/>
        <end position="221"/>
    </location>
</feature>
<feature type="compositionally biased region" description="Low complexity" evidence="1">
    <location>
        <begin position="928"/>
        <end position="939"/>
    </location>
</feature>
<feature type="compositionally biased region" description="Polar residues" evidence="1">
    <location>
        <begin position="112"/>
        <end position="123"/>
    </location>
</feature>
<feature type="region of interest" description="Disordered" evidence="1">
    <location>
        <begin position="313"/>
        <end position="350"/>
    </location>
</feature>
<dbReference type="Pfam" id="PF24616">
    <property type="entry name" value="DUF7624"/>
    <property type="match status" value="1"/>
</dbReference>
<evidence type="ECO:0000313" key="4">
    <source>
        <dbReference type="Proteomes" id="UP000054302"/>
    </source>
</evidence>
<feature type="compositionally biased region" description="Gly residues" evidence="1">
    <location>
        <begin position="940"/>
        <end position="950"/>
    </location>
</feature>
<feature type="region of interest" description="Disordered" evidence="1">
    <location>
        <begin position="928"/>
        <end position="964"/>
    </location>
</feature>
<feature type="region of interest" description="Disordered" evidence="1">
    <location>
        <begin position="1"/>
        <end position="299"/>
    </location>
</feature>
<dbReference type="GeneID" id="27321201"/>
<dbReference type="Proteomes" id="UP000054302">
    <property type="component" value="Unassembled WGS sequence"/>
</dbReference>
<dbReference type="OrthoDB" id="5230484at2759"/>
<dbReference type="STRING" id="212818.A0A0D1Y4Y5"/>
<organism evidence="3 4">
    <name type="scientific">Exophiala mesophila</name>
    <name type="common">Black yeast-like fungus</name>
    <dbReference type="NCBI Taxonomy" id="212818"/>
    <lineage>
        <taxon>Eukaryota</taxon>
        <taxon>Fungi</taxon>
        <taxon>Dikarya</taxon>
        <taxon>Ascomycota</taxon>
        <taxon>Pezizomycotina</taxon>
        <taxon>Eurotiomycetes</taxon>
        <taxon>Chaetothyriomycetidae</taxon>
        <taxon>Chaetothyriales</taxon>
        <taxon>Herpotrichiellaceae</taxon>
        <taxon>Exophiala</taxon>
    </lineage>
</organism>
<dbReference type="RefSeq" id="XP_016227310.1">
    <property type="nucleotide sequence ID" value="XM_016367792.1"/>
</dbReference>
<evidence type="ECO:0000259" key="2">
    <source>
        <dbReference type="Pfam" id="PF24616"/>
    </source>
</evidence>